<dbReference type="InterPro" id="IPR036005">
    <property type="entry name" value="Creatinase/aminopeptidase-like"/>
</dbReference>
<dbReference type="SUPFAM" id="SSF55920">
    <property type="entry name" value="Creatinase/aminopeptidase"/>
    <property type="match status" value="1"/>
</dbReference>
<dbReference type="Gene3D" id="3.40.350.10">
    <property type="entry name" value="Creatinase/prolidase N-terminal domain"/>
    <property type="match status" value="1"/>
</dbReference>
<accession>A0A4R0RHU5</accession>
<dbReference type="PANTHER" id="PTHR46112">
    <property type="entry name" value="AMINOPEPTIDASE"/>
    <property type="match status" value="1"/>
</dbReference>
<gene>
    <name evidence="2" type="ORF">EIP91_001046</name>
</gene>
<dbReference type="STRING" id="92696.A0A4R0RHU5"/>
<evidence type="ECO:0000313" key="3">
    <source>
        <dbReference type="Proteomes" id="UP000292702"/>
    </source>
</evidence>
<dbReference type="PANTHER" id="PTHR46112:SF2">
    <property type="entry name" value="XAA-PRO AMINOPEPTIDASE P-RELATED"/>
    <property type="match status" value="1"/>
</dbReference>
<organism evidence="2 3">
    <name type="scientific">Steccherinum ochraceum</name>
    <dbReference type="NCBI Taxonomy" id="92696"/>
    <lineage>
        <taxon>Eukaryota</taxon>
        <taxon>Fungi</taxon>
        <taxon>Dikarya</taxon>
        <taxon>Basidiomycota</taxon>
        <taxon>Agaricomycotina</taxon>
        <taxon>Agaricomycetes</taxon>
        <taxon>Polyporales</taxon>
        <taxon>Steccherinaceae</taxon>
        <taxon>Steccherinum</taxon>
    </lineage>
</organism>
<name>A0A4R0RHU5_9APHY</name>
<feature type="domain" description="Peptidase M24" evidence="1">
    <location>
        <begin position="214"/>
        <end position="414"/>
    </location>
</feature>
<proteinExistence type="predicted"/>
<dbReference type="EMBL" id="RWJN01000125">
    <property type="protein sequence ID" value="TCD66692.1"/>
    <property type="molecule type" value="Genomic_DNA"/>
</dbReference>
<dbReference type="SUPFAM" id="SSF53092">
    <property type="entry name" value="Creatinase/prolidase N-terminal domain"/>
    <property type="match status" value="1"/>
</dbReference>
<keyword evidence="3" id="KW-1185">Reference proteome</keyword>
<dbReference type="Proteomes" id="UP000292702">
    <property type="component" value="Unassembled WGS sequence"/>
</dbReference>
<dbReference type="InterPro" id="IPR000994">
    <property type="entry name" value="Pept_M24"/>
</dbReference>
<evidence type="ECO:0000313" key="2">
    <source>
        <dbReference type="EMBL" id="TCD66692.1"/>
    </source>
</evidence>
<sequence length="436" mass="47364">MGRVRLAHPALDENSVNFLIYTFFPLITRSVPNKRQDPDFSHLASHCANISPIQSSSYLTRQQTLAETLHSLNSSAYIVEPGASASYFANLSSSSWHLSERPLLLIVTPDVDEHGAVHAQVSILTPSFEATRARLLSIPSASDIVYPEWAEHADPYAAALSVIPKKSKGAIFVDGAARFFIVDGLRDAAPTTTVQSAPVEIRRLRERKSEEELEIMKCANEVTVLSIRAARDHMRIGMRESEAGALVTKALAAAGLRNPSALSLFGENAALPHGSGTDRVLQPNDFILIDCGGYLHGYESDVTRTFALPDSTIPKFSLGLWNVVHSIQTVAFETAVNGTVTAEVDTRARQAMGPLARYFTHRLGHGIGLEGHESPYLRGGSKDIILTGHTFSNEPGIYMEGALGIRLEDCFYIAEDGKPVYLTAGVGGQAKTPWKL</sequence>
<evidence type="ECO:0000259" key="1">
    <source>
        <dbReference type="Pfam" id="PF00557"/>
    </source>
</evidence>
<protein>
    <recommendedName>
        <fullName evidence="1">Peptidase M24 domain-containing protein</fullName>
    </recommendedName>
</protein>
<reference evidence="2 3" key="1">
    <citation type="submission" date="2018-11" db="EMBL/GenBank/DDBJ databases">
        <title>Genome assembly of Steccherinum ochraceum LE-BIN_3174, the white-rot fungus of the Steccherinaceae family (The Residual Polyporoid clade, Polyporales, Basidiomycota).</title>
        <authorList>
            <person name="Fedorova T.V."/>
            <person name="Glazunova O.A."/>
            <person name="Landesman E.O."/>
            <person name="Moiseenko K.V."/>
            <person name="Psurtseva N.V."/>
            <person name="Savinova O.S."/>
            <person name="Shakhova N.V."/>
            <person name="Tyazhelova T.V."/>
            <person name="Vasina D.V."/>
        </authorList>
    </citation>
    <scope>NUCLEOTIDE SEQUENCE [LARGE SCALE GENOMIC DNA]</scope>
    <source>
        <strain evidence="2 3">LE-BIN_3174</strain>
    </source>
</reference>
<comment type="caution">
    <text evidence="2">The sequence shown here is derived from an EMBL/GenBank/DDBJ whole genome shotgun (WGS) entry which is preliminary data.</text>
</comment>
<dbReference type="Gene3D" id="3.90.230.10">
    <property type="entry name" value="Creatinase/methionine aminopeptidase superfamily"/>
    <property type="match status" value="1"/>
</dbReference>
<dbReference type="InterPro" id="IPR050659">
    <property type="entry name" value="Peptidase_M24B"/>
</dbReference>
<dbReference type="Pfam" id="PF00557">
    <property type="entry name" value="Peptidase_M24"/>
    <property type="match status" value="1"/>
</dbReference>
<dbReference type="AlphaFoldDB" id="A0A4R0RHU5"/>
<dbReference type="InterPro" id="IPR029149">
    <property type="entry name" value="Creatin/AminoP/Spt16_N"/>
</dbReference>
<dbReference type="OrthoDB" id="9995434at2759"/>